<dbReference type="InterPro" id="IPR020843">
    <property type="entry name" value="ER"/>
</dbReference>
<dbReference type="GO" id="GO:0016651">
    <property type="term" value="F:oxidoreductase activity, acting on NAD(P)H"/>
    <property type="evidence" value="ECO:0007669"/>
    <property type="project" value="TreeGrafter"/>
</dbReference>
<evidence type="ECO:0000256" key="2">
    <source>
        <dbReference type="ARBA" id="ARBA00023002"/>
    </source>
</evidence>
<evidence type="ECO:0000313" key="5">
    <source>
        <dbReference type="Proteomes" id="UP000028488"/>
    </source>
</evidence>
<feature type="domain" description="Enoyl reductase (ER)" evidence="3">
    <location>
        <begin position="30"/>
        <end position="361"/>
    </location>
</feature>
<accession>A0A076EZ05</accession>
<sequence>MTDLIAEAPWPDVKADVPSTMSAMVFREFGEPEVLQMETMPVPPVGPDDILVKVGAVSIGRLLDLAARSGKHPYAKFTFPHVLGAEHAGTVAALGSDVNSVAVGDHVAIFNVVILQEDEYTRSGRADISPNVEIIGTHRPGAYAEYSVVPAANASVVPDGVGPQQAAALASVGAVAANQFARVGGIDKDSRVIVQGATSALGLTTALLAKHLGAQVVVTSRHESKRERLRELGFDHVFDATSPDFSELVRAALGGGADVVVDNLGAPEVWEHGFDSLKPGGAIVSSGAFLGHTVPLNLLKLYSTGIRIIGVRTGCPESVSSLWTEVGNGFRTVVDRSFSLKDAAEAHRYVEHGSNVGKVVLVP</sequence>
<evidence type="ECO:0000259" key="3">
    <source>
        <dbReference type="SMART" id="SM00829"/>
    </source>
</evidence>
<keyword evidence="1" id="KW-0521">NADP</keyword>
<dbReference type="Proteomes" id="UP000028488">
    <property type="component" value="Plasmid pPDG2"/>
</dbReference>
<keyword evidence="4" id="KW-0614">Plasmid</keyword>
<dbReference type="InterPro" id="IPR013149">
    <property type="entry name" value="ADH-like_C"/>
</dbReference>
<dbReference type="EMBL" id="CP008949">
    <property type="protein sequence ID" value="AII11016.1"/>
    <property type="molecule type" value="Genomic_DNA"/>
</dbReference>
<dbReference type="PANTHER" id="PTHR48106:SF18">
    <property type="entry name" value="QUINONE OXIDOREDUCTASE PIG3"/>
    <property type="match status" value="1"/>
</dbReference>
<dbReference type="SMART" id="SM00829">
    <property type="entry name" value="PKS_ER"/>
    <property type="match status" value="1"/>
</dbReference>
<evidence type="ECO:0000256" key="1">
    <source>
        <dbReference type="ARBA" id="ARBA00022857"/>
    </source>
</evidence>
<keyword evidence="2" id="KW-0560">Oxidoreductase</keyword>
<dbReference type="InterPro" id="IPR036291">
    <property type="entry name" value="NAD(P)-bd_dom_sf"/>
</dbReference>
<dbReference type="Gene3D" id="3.90.180.10">
    <property type="entry name" value="Medium-chain alcohol dehydrogenases, catalytic domain"/>
    <property type="match status" value="1"/>
</dbReference>
<dbReference type="Pfam" id="PF08240">
    <property type="entry name" value="ADH_N"/>
    <property type="match status" value="1"/>
</dbReference>
<evidence type="ECO:0000313" key="4">
    <source>
        <dbReference type="EMBL" id="AII11016.1"/>
    </source>
</evidence>
<organism evidence="4 5">
    <name type="scientific">Rhodococcus opacus</name>
    <name type="common">Nocardia opaca</name>
    <dbReference type="NCBI Taxonomy" id="37919"/>
    <lineage>
        <taxon>Bacteria</taxon>
        <taxon>Bacillati</taxon>
        <taxon>Actinomycetota</taxon>
        <taxon>Actinomycetes</taxon>
        <taxon>Mycobacteriales</taxon>
        <taxon>Nocardiaceae</taxon>
        <taxon>Rhodococcus</taxon>
    </lineage>
</organism>
<dbReference type="SUPFAM" id="SSF50129">
    <property type="entry name" value="GroES-like"/>
    <property type="match status" value="1"/>
</dbReference>
<name>A0A076EZ05_RHOOP</name>
<dbReference type="AlphaFoldDB" id="A0A076EZ05"/>
<dbReference type="InterPro" id="IPR013154">
    <property type="entry name" value="ADH-like_N"/>
</dbReference>
<dbReference type="Pfam" id="PF00107">
    <property type="entry name" value="ADH_zinc_N"/>
    <property type="match status" value="1"/>
</dbReference>
<dbReference type="PANTHER" id="PTHR48106">
    <property type="entry name" value="QUINONE OXIDOREDUCTASE PIG3-RELATED"/>
    <property type="match status" value="1"/>
</dbReference>
<dbReference type="GO" id="GO:0070402">
    <property type="term" value="F:NADPH binding"/>
    <property type="evidence" value="ECO:0007669"/>
    <property type="project" value="TreeGrafter"/>
</dbReference>
<dbReference type="RefSeq" id="WP_235214896.1">
    <property type="nucleotide sequence ID" value="NZ_CP008949.1"/>
</dbReference>
<geneLocation type="plasmid" evidence="4 5">
    <name>pPDG2</name>
</geneLocation>
<dbReference type="InterPro" id="IPR011032">
    <property type="entry name" value="GroES-like_sf"/>
</dbReference>
<proteinExistence type="predicted"/>
<protein>
    <submittedName>
        <fullName evidence="4">Alcohol dehydrogenase</fullName>
    </submittedName>
</protein>
<gene>
    <name evidence="4" type="ORF">EP51_43780</name>
</gene>
<dbReference type="SUPFAM" id="SSF51735">
    <property type="entry name" value="NAD(P)-binding Rossmann-fold domains"/>
    <property type="match status" value="1"/>
</dbReference>
<reference evidence="4 5" key="1">
    <citation type="submission" date="2014-07" db="EMBL/GenBank/DDBJ databases">
        <title>Genome Sequence of Rhodococcus opacus Strain R7, a Biodegrader of Mono- and Polycyclic Aromatic Hydrocarbons.</title>
        <authorList>
            <person name="Di Gennaro P."/>
            <person name="Zampolli J."/>
            <person name="Presti I."/>
            <person name="Cappelletti M."/>
            <person name="D'Ursi P."/>
            <person name="Orro A."/>
            <person name="Mezzelani A."/>
            <person name="Milanesi L."/>
        </authorList>
    </citation>
    <scope>NUCLEOTIDE SEQUENCE [LARGE SCALE GENOMIC DNA]</scope>
    <source>
        <strain evidence="4 5">R7</strain>
        <plasmid evidence="4">pPDG2</plasmid>
    </source>
</reference>